<dbReference type="Gene3D" id="3.40.50.300">
    <property type="entry name" value="P-loop containing nucleotide triphosphate hydrolases"/>
    <property type="match status" value="1"/>
</dbReference>
<evidence type="ECO:0000256" key="4">
    <source>
        <dbReference type="ARBA" id="ARBA00022692"/>
    </source>
</evidence>
<evidence type="ECO:0000256" key="3">
    <source>
        <dbReference type="ARBA" id="ARBA00022475"/>
    </source>
</evidence>
<feature type="compositionally biased region" description="Low complexity" evidence="7">
    <location>
        <begin position="940"/>
        <end position="956"/>
    </location>
</feature>
<feature type="transmembrane region" description="Helical" evidence="8">
    <location>
        <begin position="475"/>
        <end position="493"/>
    </location>
</feature>
<keyword evidence="3" id="KW-1003">Cell membrane</keyword>
<feature type="domain" description="Polysaccharide chain length determinant N-terminal" evidence="9">
    <location>
        <begin position="464"/>
        <end position="526"/>
    </location>
</feature>
<evidence type="ECO:0000256" key="5">
    <source>
        <dbReference type="ARBA" id="ARBA00022989"/>
    </source>
</evidence>
<comment type="similarity">
    <text evidence="2">Belongs to the CpsC/CapA family.</text>
</comment>
<reference evidence="11" key="1">
    <citation type="journal article" date="2019" name="Int. J. Syst. Evol. Microbiol.">
        <title>The Global Catalogue of Microorganisms (GCM) 10K type strain sequencing project: providing services to taxonomists for standard genome sequencing and annotation.</title>
        <authorList>
            <consortium name="The Broad Institute Genomics Platform"/>
            <consortium name="The Broad Institute Genome Sequencing Center for Infectious Disease"/>
            <person name="Wu L."/>
            <person name="Ma J."/>
        </authorList>
    </citation>
    <scope>NUCLEOTIDE SEQUENCE [LARGE SCALE GENOMIC DNA]</scope>
    <source>
        <strain evidence="11">CCUG 50347</strain>
    </source>
</reference>
<dbReference type="EMBL" id="JBHSIM010000036">
    <property type="protein sequence ID" value="MFC4833917.1"/>
    <property type="molecule type" value="Genomic_DNA"/>
</dbReference>
<evidence type="ECO:0000256" key="6">
    <source>
        <dbReference type="ARBA" id="ARBA00023136"/>
    </source>
</evidence>
<dbReference type="PANTHER" id="PTHR32309:SF31">
    <property type="entry name" value="CAPSULAR EXOPOLYSACCHARIDE FAMILY"/>
    <property type="match status" value="1"/>
</dbReference>
<name>A0ABV9RKN3_9PSEU</name>
<protein>
    <submittedName>
        <fullName evidence="10">Wzz/FepE/Etk N-terminal domain-containing protein</fullName>
    </submittedName>
</protein>
<evidence type="ECO:0000313" key="10">
    <source>
        <dbReference type="EMBL" id="MFC4833917.1"/>
    </source>
</evidence>
<feature type="transmembrane region" description="Helical" evidence="8">
    <location>
        <begin position="638"/>
        <end position="656"/>
    </location>
</feature>
<evidence type="ECO:0000256" key="2">
    <source>
        <dbReference type="ARBA" id="ARBA00006683"/>
    </source>
</evidence>
<feature type="region of interest" description="Disordered" evidence="7">
    <location>
        <begin position="915"/>
        <end position="956"/>
    </location>
</feature>
<feature type="transmembrane region" description="Helical" evidence="8">
    <location>
        <begin position="120"/>
        <end position="140"/>
    </location>
</feature>
<feature type="transmembrane region" description="Helical" evidence="8">
    <location>
        <begin position="354"/>
        <end position="377"/>
    </location>
</feature>
<keyword evidence="11" id="KW-1185">Reference proteome</keyword>
<evidence type="ECO:0000256" key="7">
    <source>
        <dbReference type="SAM" id="MobiDB-lite"/>
    </source>
</evidence>
<comment type="caution">
    <text evidence="10">The sequence shown here is derived from an EMBL/GenBank/DDBJ whole genome shotgun (WGS) entry which is preliminary data.</text>
</comment>
<dbReference type="InterPro" id="IPR027417">
    <property type="entry name" value="P-loop_NTPase"/>
</dbReference>
<evidence type="ECO:0000313" key="11">
    <source>
        <dbReference type="Proteomes" id="UP001595909"/>
    </source>
</evidence>
<dbReference type="Proteomes" id="UP001595909">
    <property type="component" value="Unassembled WGS sequence"/>
</dbReference>
<evidence type="ECO:0000256" key="8">
    <source>
        <dbReference type="SAM" id="Phobius"/>
    </source>
</evidence>
<keyword evidence="5 8" id="KW-1133">Transmembrane helix</keyword>
<keyword evidence="6 8" id="KW-0472">Membrane</keyword>
<dbReference type="InterPro" id="IPR003856">
    <property type="entry name" value="LPS_length_determ_N"/>
</dbReference>
<feature type="compositionally biased region" description="Basic and acidic residues" evidence="7">
    <location>
        <begin position="915"/>
        <end position="929"/>
    </location>
</feature>
<feature type="transmembrane region" description="Helical" evidence="8">
    <location>
        <begin position="384"/>
        <end position="405"/>
    </location>
</feature>
<comment type="subcellular location">
    <subcellularLocation>
        <location evidence="1">Cell membrane</location>
        <topology evidence="1">Multi-pass membrane protein</topology>
    </subcellularLocation>
</comment>
<evidence type="ECO:0000259" key="9">
    <source>
        <dbReference type="Pfam" id="PF02706"/>
    </source>
</evidence>
<evidence type="ECO:0000256" key="1">
    <source>
        <dbReference type="ARBA" id="ARBA00004651"/>
    </source>
</evidence>
<feature type="transmembrane region" description="Helical" evidence="8">
    <location>
        <begin position="230"/>
        <end position="248"/>
    </location>
</feature>
<organism evidence="10 11">
    <name type="scientific">Actinomycetospora chibensis</name>
    <dbReference type="NCBI Taxonomy" id="663606"/>
    <lineage>
        <taxon>Bacteria</taxon>
        <taxon>Bacillati</taxon>
        <taxon>Actinomycetota</taxon>
        <taxon>Actinomycetes</taxon>
        <taxon>Pseudonocardiales</taxon>
        <taxon>Pseudonocardiaceae</taxon>
        <taxon>Actinomycetospora</taxon>
    </lineage>
</organism>
<dbReference type="PANTHER" id="PTHR32309">
    <property type="entry name" value="TYROSINE-PROTEIN KINASE"/>
    <property type="match status" value="1"/>
</dbReference>
<gene>
    <name evidence="10" type="ORF">ACFPEL_16000</name>
</gene>
<feature type="transmembrane region" description="Helical" evidence="8">
    <location>
        <begin position="182"/>
        <end position="200"/>
    </location>
</feature>
<proteinExistence type="inferred from homology"/>
<dbReference type="SUPFAM" id="SSF52540">
    <property type="entry name" value="P-loop containing nucleoside triphosphate hydrolases"/>
    <property type="match status" value="1"/>
</dbReference>
<sequence length="956" mass="100463">MLGAAGIPLALIAAALTTTMLAALRTRGVVPIFLLTQVVFWSLSYLARPLVLLWAQPQPRFADPVADPRLAEIGYDHAIAEVLQPVVLGLWVNALLVLGYAVWSRSRTAATTVRSTNPDLVATLTAVYVIGLLGRAAAYVNGSAGSAGQLRSQNAVLSLVAALAALGAVGLIIFFRPPDRRLSMLTVGGLICVELLWSAAAESKTPIISATLAVAVRFGFAGWTRRRSAIVLALAAVGFGAFGWLQGLKESAATTYASTVVDAGYPVAIQPFLPILRRFDLLAAATDGYYLGGRAWLSPGEVLVHGLESLVPAQLLGSEKFQAGVSWAREVRGASVDMAKISVSLAEGNINEGYVLGGYVGVVVDVLFTFVLLLLAVRALRSRSTVLTVLGLAVTASPVLFERGILGSTELLGKVLQLVVVVWIVDLVVREFRKRPVDPVGAIPRRHDIGAWAGTRAKGLAMPLTKFLLVLRRRWLTIAATTLVCLAAAAVYASTIPTQYTATTRLYVSMATGTSVSDAYEGGMAAEQRVPSYARVASGATVAEWVIRDLGLRTMSPAELEEKISVDYPPATTLLDISVTDASPERAQLLADGVAAQFRKLVGQMETTVRGAAPAAQASVVAPAAVPTQPTAPHTSRLLLIGVLGGLALGCLAAFVRDRLDGRVRTRERLAELLPVPVLVTIPGVEPTATKAFALLRARLKSAGGGLVPRTLLVTSFSEQSTPSVAVRFSQALGASGRRVALVDADTSGDGISACMDMASAPGLADWLRAPQLSLDELVQTSVDGVGVVPLGAVDERTGDLVDSERFAELLLTLRTRFDHVVVATAPAAVEPAALAVSAGCDGVLAVVELGSTTGEQVRAAAASLDGSGSALIGAVALGAPARRATLRSRKSLAALLRRVGGWIDRRRGRRIDERRTDEQRIDEQRIDEQPIDEQPPAPASSSPRSPVTVSSTSSN</sequence>
<dbReference type="Pfam" id="PF02706">
    <property type="entry name" value="Wzz"/>
    <property type="match status" value="1"/>
</dbReference>
<feature type="transmembrane region" description="Helical" evidence="8">
    <location>
        <begin position="155"/>
        <end position="175"/>
    </location>
</feature>
<feature type="transmembrane region" description="Helical" evidence="8">
    <location>
        <begin position="6"/>
        <end position="24"/>
    </location>
</feature>
<dbReference type="InterPro" id="IPR050445">
    <property type="entry name" value="Bact_polysacc_biosynth/exp"/>
</dbReference>
<keyword evidence="4 8" id="KW-0812">Transmembrane</keyword>
<dbReference type="RefSeq" id="WP_274188028.1">
    <property type="nucleotide sequence ID" value="NZ_BAABHN010000036.1"/>
</dbReference>
<feature type="transmembrane region" description="Helical" evidence="8">
    <location>
        <begin position="206"/>
        <end position="223"/>
    </location>
</feature>
<accession>A0ABV9RKN3</accession>
<feature type="transmembrane region" description="Helical" evidence="8">
    <location>
        <begin position="29"/>
        <end position="47"/>
    </location>
</feature>
<feature type="transmembrane region" description="Helical" evidence="8">
    <location>
        <begin position="82"/>
        <end position="100"/>
    </location>
</feature>